<proteinExistence type="inferred from homology"/>
<sequence>MTISTAQIDSLRRAVAVGLTALHRPEPVTPNEWLNEHYYLPKESSYQEGRWESLPFQVAIVNAMGNDDLREVNFIKSARVGYSKVLLGVTAYLIEHKKRNGGIYLPTDSDADNFMKTHVEPTIRDVPPLLAIAPWSGKRHRDNTLGIKRFSNGRGLWVMGGKAARAYREKSFDYVMYDELSSFDEDIEKEGSPTFLGDKRIEGSTFPKSIRGSTPKTKGHCQIERAASESPHFLRFHVPCPHCGEFQFLKWGGADCAFGMKWEKGNPKTAYYCCEHNGCAIEQSDLVQVAGVWICDNTGLTTKDGIDWFDDKGQPTDTPDSVTFHIWTAYSPFTTWGRVAVDFYKAKDDRGKLKTFTNTTLGETFDDTEGTKLEWEQVAARREVYTAEVPLPALYLSAGVDVQDDRIEGEITGWSTGEESWVLHYFRLYGDPGKQLLWDKLREQLTQQYTRADGQLMDIKIACIDSGGHYTDEVYTFCKPRPMQWIPIKGASIYGKPIANFPRKRTRKGVYLTEVGTDNAKDVIYGRLVTVPSSLDGNNPGYRHHPIAEWADDDYFKGLTCEVKKVDFVKGKRVYRWVNPSHARNEPTDCAVYSLAACRIGQQHFGWNLNQPRPTLEPEPKPIKPAQQPPPTNKAASSWMGNTNRGGWL</sequence>
<organism evidence="4 5">
    <name type="scientific">Oceanisphaera sediminis</name>
    <dbReference type="NCBI Taxonomy" id="981381"/>
    <lineage>
        <taxon>Bacteria</taxon>
        <taxon>Pseudomonadati</taxon>
        <taxon>Pseudomonadota</taxon>
        <taxon>Gammaproteobacteria</taxon>
        <taxon>Aeromonadales</taxon>
        <taxon>Aeromonadaceae</taxon>
        <taxon>Oceanisphaera</taxon>
    </lineage>
</organism>
<dbReference type="Proteomes" id="UP001501479">
    <property type="component" value="Unassembled WGS sequence"/>
</dbReference>
<feature type="domain" description="Terminase large subunit GpA endonuclease" evidence="3">
    <location>
        <begin position="322"/>
        <end position="600"/>
    </location>
</feature>
<dbReference type="Pfam" id="PF05876">
    <property type="entry name" value="GpA_ATPase"/>
    <property type="match status" value="1"/>
</dbReference>
<dbReference type="PANTHER" id="PTHR34413">
    <property type="entry name" value="PROPHAGE TAIL FIBER ASSEMBLY PROTEIN HOMOLOG TFAE-RELATED-RELATED"/>
    <property type="match status" value="1"/>
</dbReference>
<dbReference type="RefSeq" id="WP_344962804.1">
    <property type="nucleotide sequence ID" value="NZ_BAABDS010000010.1"/>
</dbReference>
<dbReference type="InterPro" id="IPR046453">
    <property type="entry name" value="GpA_ATPase"/>
</dbReference>
<dbReference type="InterPro" id="IPR051220">
    <property type="entry name" value="TFA_Chaperone"/>
</dbReference>
<evidence type="ECO:0000259" key="2">
    <source>
        <dbReference type="Pfam" id="PF05876"/>
    </source>
</evidence>
<accession>A0ABP7DGJ3</accession>
<feature type="domain" description="Phage terminase large subunit GpA ATPase" evidence="2">
    <location>
        <begin position="46"/>
        <end position="293"/>
    </location>
</feature>
<protein>
    <submittedName>
        <fullName evidence="4">Phage terminase large subunit family protein</fullName>
    </submittedName>
</protein>
<reference evidence="5" key="1">
    <citation type="journal article" date="2019" name="Int. J. Syst. Evol. Microbiol.">
        <title>The Global Catalogue of Microorganisms (GCM) 10K type strain sequencing project: providing services to taxonomists for standard genome sequencing and annotation.</title>
        <authorList>
            <consortium name="The Broad Institute Genomics Platform"/>
            <consortium name="The Broad Institute Genome Sequencing Center for Infectious Disease"/>
            <person name="Wu L."/>
            <person name="Ma J."/>
        </authorList>
    </citation>
    <scope>NUCLEOTIDE SEQUENCE [LARGE SCALE GENOMIC DNA]</scope>
    <source>
        <strain evidence="5">JCM 17329</strain>
    </source>
</reference>
<evidence type="ECO:0000259" key="3">
    <source>
        <dbReference type="Pfam" id="PF20454"/>
    </source>
</evidence>
<dbReference type="Pfam" id="PF20454">
    <property type="entry name" value="GpA_nuclease"/>
    <property type="match status" value="1"/>
</dbReference>
<feature type="region of interest" description="Disordered" evidence="1">
    <location>
        <begin position="609"/>
        <end position="649"/>
    </location>
</feature>
<dbReference type="PANTHER" id="PTHR34413:SF2">
    <property type="entry name" value="PROPHAGE TAIL FIBER ASSEMBLY PROTEIN HOMOLOG TFAE-RELATED"/>
    <property type="match status" value="1"/>
</dbReference>
<gene>
    <name evidence="4" type="ORF">GCM10022421_08870</name>
</gene>
<evidence type="ECO:0000313" key="5">
    <source>
        <dbReference type="Proteomes" id="UP001501479"/>
    </source>
</evidence>
<dbReference type="EMBL" id="BAABDS010000010">
    <property type="protein sequence ID" value="GAA3704270.1"/>
    <property type="molecule type" value="Genomic_DNA"/>
</dbReference>
<dbReference type="HAMAP" id="MF_04144">
    <property type="entry name" value="TERL_LAMBDA"/>
    <property type="match status" value="1"/>
</dbReference>
<comment type="caution">
    <text evidence="4">The sequence shown here is derived from an EMBL/GenBank/DDBJ whole genome shotgun (WGS) entry which is preliminary data.</text>
</comment>
<dbReference type="InterPro" id="IPR008866">
    <property type="entry name" value="Phage_lambda_GpA-like"/>
</dbReference>
<feature type="compositionally biased region" description="Polar residues" evidence="1">
    <location>
        <begin position="634"/>
        <end position="649"/>
    </location>
</feature>
<evidence type="ECO:0000256" key="1">
    <source>
        <dbReference type="SAM" id="MobiDB-lite"/>
    </source>
</evidence>
<name>A0ABP7DGJ3_9GAMM</name>
<keyword evidence="5" id="KW-1185">Reference proteome</keyword>
<evidence type="ECO:0000313" key="4">
    <source>
        <dbReference type="EMBL" id="GAA3704270.1"/>
    </source>
</evidence>
<dbReference type="InterPro" id="IPR046454">
    <property type="entry name" value="GpA_endonuclease"/>
</dbReference>